<protein>
    <submittedName>
        <fullName evidence="2">Putative Xylosidase</fullName>
    </submittedName>
</protein>
<dbReference type="SUPFAM" id="SSF49899">
    <property type="entry name" value="Concanavalin A-like lectins/glucanases"/>
    <property type="match status" value="1"/>
</dbReference>
<dbReference type="InterPro" id="IPR013320">
    <property type="entry name" value="ConA-like_dom_sf"/>
</dbReference>
<evidence type="ECO:0000313" key="3">
    <source>
        <dbReference type="Proteomes" id="UP000053859"/>
    </source>
</evidence>
<dbReference type="InterPro" id="IPR041542">
    <property type="entry name" value="GH43_C2"/>
</dbReference>
<dbReference type="EMBL" id="DF968403">
    <property type="protein sequence ID" value="GAP52039.1"/>
    <property type="molecule type" value="Genomic_DNA"/>
</dbReference>
<sequence length="157" mass="17000">MPEGVIVDHALSETGEPSGLFTRVGGDQWEADFVVDPGEGAFTALRLDGGHCYRLHVAVSEVTAVARIGQVRSVLGSRPLPDSPITLRVRSTEPTWHGPDDIELGIGYGAGTDVLARLDGRYLSTEVAGGFTGRLVGMWTDSREVLVRRVRFAERRV</sequence>
<dbReference type="Gene3D" id="2.60.120.200">
    <property type="match status" value="1"/>
</dbReference>
<evidence type="ECO:0000313" key="2">
    <source>
        <dbReference type="EMBL" id="GAP52039.1"/>
    </source>
</evidence>
<dbReference type="PATRIC" id="fig|146537.3.peg.7270"/>
<keyword evidence="3" id="KW-1185">Reference proteome</keyword>
<dbReference type="Pfam" id="PF17851">
    <property type="entry name" value="GH43_C2"/>
    <property type="match status" value="1"/>
</dbReference>
<proteinExistence type="predicted"/>
<evidence type="ECO:0000259" key="1">
    <source>
        <dbReference type="Pfam" id="PF17851"/>
    </source>
</evidence>
<reference evidence="2" key="1">
    <citation type="journal article" date="2015" name="Genome Announc.">
        <title>Draft Genome Sequence of Thiostrepton-Producing Streptomyces azureus ATCC 14921.</title>
        <authorList>
            <person name="Sakihara K."/>
            <person name="Maeda J."/>
            <person name="Tashiro K."/>
            <person name="Fujino Y."/>
            <person name="Kuhara S."/>
            <person name="Ohshima T."/>
            <person name="Ogata S."/>
            <person name="Doi K."/>
        </authorList>
    </citation>
    <scope>NUCLEOTIDE SEQUENCE [LARGE SCALE GENOMIC DNA]</scope>
    <source>
        <strain evidence="2">ATCC14921</strain>
    </source>
</reference>
<name>A0A0K8PX51_STRAJ</name>
<feature type="domain" description="Beta-xylosidase C-terminal Concanavalin A-like" evidence="1">
    <location>
        <begin position="10"/>
        <end position="140"/>
    </location>
</feature>
<dbReference type="Proteomes" id="UP000053859">
    <property type="component" value="Unassembled WGS sequence"/>
</dbReference>
<dbReference type="AlphaFoldDB" id="A0A0K8PX51"/>
<gene>
    <name evidence="2" type="ORF">SAZU_6912</name>
</gene>
<organism evidence="2 3">
    <name type="scientific">Streptomyces azureus</name>
    <dbReference type="NCBI Taxonomy" id="146537"/>
    <lineage>
        <taxon>Bacteria</taxon>
        <taxon>Bacillati</taxon>
        <taxon>Actinomycetota</taxon>
        <taxon>Actinomycetes</taxon>
        <taxon>Kitasatosporales</taxon>
        <taxon>Streptomycetaceae</taxon>
        <taxon>Streptomyces</taxon>
    </lineage>
</organism>
<accession>A0A0K8PX51</accession>